<dbReference type="GO" id="GO:0007095">
    <property type="term" value="P:mitotic G2 DNA damage checkpoint signaling"/>
    <property type="evidence" value="ECO:0007669"/>
    <property type="project" value="TreeGrafter"/>
</dbReference>
<sequence length="1207" mass="126953">MEVPATRPEVTTTGIYGEELNAVRQRLLRSDWCWCGDLTSRTQVLVVGAPPCTASRKLSVARLRGLPCVSPAWVTDGGCAMEAAERYDVGHDLAGKEVCTTSLNHVERARVQAACTARGAVYSGLLTRRCECLVASSATLAVASPSVSSPATSSDKVRFARKHGVPIIALEEFVLRYGAEQVVRQRPPAEERAAERATLDGLSLKGSSGLSTGSSSHHRHHQHAVDGASDQKPEAVSSVTSASAGSLGLRSAGEVLVCGSVRSSALLARSATPTLQPRDVACSRHGSGRLLSHHDGEEESWRGGDSVMPSAVQPSASSSQVVQPTPAASTIAGASPPALSWRPLADEFSDVVAYCSPPHRLSAQRYDLLTGMGVTVASQLTPFATHVLVLGEGVEECLFPRPGLQVVSWHWIAQCRLQQRRLSCTAFRVECDFRPVLTFTGLAPADRHALVSALRQSGLPGEMQDAFVLGGSSSSSNSGGRRRGDAPVAALPSPPSASNSCLPRSTTHLVVPRGALLSSQKVAVLAQHHHQHSTRLRSRSSSSSSPLPPPLPCRLVGVDWVHRSIQQGQWLDADLFALTVPAPEAFALAASTRTPLSSAAVLRGSRASQESLSRGQRVSPSSPASVTLATLSLRRPSPSLPGCLHSQDGTGRTAGGCVTMAGSAEAREPRGEVAVEEEEEEAASSQQQRQEQQAEACSGPSLTPPPRPSRRDDDDEEAGGESPLAAAAARLALLAIHSTPPQPPPPAAASQPTSAPTSSSPHGHGGNGPATANHAKEEVATALHHHHQDAVDPVASASHADLTTQYSPGLEHLLGELEAGPTAALLATMVAQRPGARQPPPRDAANASTHSALSGGTDGEQAQRTHSYASTPPSAGADICVEQRALLRRPSALPPHAWQRQQLLGRTASDESQVVFYQMGTADDAGVAASGSAAPGGGGGGGGGACSASEVRVALMAAEAAYVYRRSAGAAAVLLVTKDVLKSDFDWDEFARRFPQVHRTSKPEECTHFITAKPSKTEQFLCCLAAGRWILTPAYVAACAQAGHLVHEAAFEWSVELAASMGFRSSVASLVRGCRVQREAQLLPFASWRVRVCCTDAARTASFLRVLSNGGCTALEAATVAEVLTASSERRATSPGVTELVLADDAVFTEEELLSYTLRPDSVACPIMRLEYLVQFLCAPDTPRSEMDLLNCVHSRKRSRAEEVVVD</sequence>
<evidence type="ECO:0000256" key="2">
    <source>
        <dbReference type="SAM" id="MobiDB-lite"/>
    </source>
</evidence>
<feature type="compositionally biased region" description="Low complexity" evidence="2">
    <location>
        <begin position="309"/>
        <end position="324"/>
    </location>
</feature>
<feature type="compositionally biased region" description="Low complexity" evidence="2">
    <location>
        <begin position="748"/>
        <end position="761"/>
    </location>
</feature>
<evidence type="ECO:0000256" key="1">
    <source>
        <dbReference type="ARBA" id="ARBA00022737"/>
    </source>
</evidence>
<dbReference type="EMBL" id="JAECZO010000004">
    <property type="protein sequence ID" value="KAK7200304.1"/>
    <property type="molecule type" value="Genomic_DNA"/>
</dbReference>
<feature type="region of interest" description="Disordered" evidence="2">
    <location>
        <begin position="632"/>
        <end position="722"/>
    </location>
</feature>
<proteinExistence type="predicted"/>
<dbReference type="AlphaFoldDB" id="A0AAW0F2E0"/>
<dbReference type="SUPFAM" id="SSF52113">
    <property type="entry name" value="BRCT domain"/>
    <property type="match status" value="3"/>
</dbReference>
<dbReference type="GO" id="GO:0033314">
    <property type="term" value="P:mitotic DNA replication checkpoint signaling"/>
    <property type="evidence" value="ECO:0007669"/>
    <property type="project" value="TreeGrafter"/>
</dbReference>
<dbReference type="Gene3D" id="3.40.50.10190">
    <property type="entry name" value="BRCT domain"/>
    <property type="match status" value="4"/>
</dbReference>
<dbReference type="PANTHER" id="PTHR13561">
    <property type="entry name" value="DNA REPLICATION REGULATOR DPB11-RELATED"/>
    <property type="match status" value="1"/>
</dbReference>
<reference evidence="4 5" key="1">
    <citation type="journal article" date="2021" name="MBio">
        <title>A New Model Trypanosomatid, Novymonas esmeraldas: Genomic Perception of Its 'Candidatus Pandoraea novymonadis' Endosymbiont.</title>
        <authorList>
            <person name="Zakharova A."/>
            <person name="Saura A."/>
            <person name="Butenko A."/>
            <person name="Podesvova L."/>
            <person name="Warmusova S."/>
            <person name="Kostygov A.Y."/>
            <person name="Nenarokova A."/>
            <person name="Lukes J."/>
            <person name="Opperdoes F.R."/>
            <person name="Yurchenko V."/>
        </authorList>
    </citation>
    <scope>NUCLEOTIDE SEQUENCE [LARGE SCALE GENOMIC DNA]</scope>
    <source>
        <strain evidence="4 5">E262AT.01</strain>
    </source>
</reference>
<comment type="caution">
    <text evidence="4">The sequence shown here is derived from an EMBL/GenBank/DDBJ whole genome shotgun (WGS) entry which is preliminary data.</text>
</comment>
<feature type="compositionally biased region" description="Basic and acidic residues" evidence="2">
    <location>
        <begin position="292"/>
        <end position="302"/>
    </location>
</feature>
<feature type="region of interest" description="Disordered" evidence="2">
    <location>
        <begin position="832"/>
        <end position="875"/>
    </location>
</feature>
<dbReference type="Proteomes" id="UP001430356">
    <property type="component" value="Unassembled WGS sequence"/>
</dbReference>
<feature type="domain" description="BRCT" evidence="3">
    <location>
        <begin position="90"/>
        <end position="181"/>
    </location>
</feature>
<protein>
    <recommendedName>
        <fullName evidence="3">BRCT domain-containing protein</fullName>
    </recommendedName>
</protein>
<gene>
    <name evidence="4" type="ORF">NESM_000083400</name>
</gene>
<evidence type="ECO:0000313" key="5">
    <source>
        <dbReference type="Proteomes" id="UP001430356"/>
    </source>
</evidence>
<feature type="compositionally biased region" description="Basic and acidic residues" evidence="2">
    <location>
        <begin position="187"/>
        <end position="198"/>
    </location>
</feature>
<feature type="region of interest" description="Disordered" evidence="2">
    <location>
        <begin position="184"/>
        <end position="244"/>
    </location>
</feature>
<keyword evidence="5" id="KW-1185">Reference proteome</keyword>
<dbReference type="CDD" id="cd00027">
    <property type="entry name" value="BRCT"/>
    <property type="match status" value="2"/>
</dbReference>
<name>A0AAW0F2E0_9TRYP</name>
<feature type="domain" description="BRCT" evidence="3">
    <location>
        <begin position="345"/>
        <end position="419"/>
    </location>
</feature>
<feature type="domain" description="BRCT" evidence="3">
    <location>
        <begin position="966"/>
        <end position="1043"/>
    </location>
</feature>
<evidence type="ECO:0000259" key="3">
    <source>
        <dbReference type="SMART" id="SM00292"/>
    </source>
</evidence>
<feature type="domain" description="BRCT" evidence="3">
    <location>
        <begin position="3"/>
        <end position="81"/>
    </location>
</feature>
<feature type="region of interest" description="Disordered" evidence="2">
    <location>
        <begin position="737"/>
        <end position="772"/>
    </location>
</feature>
<organism evidence="4 5">
    <name type="scientific">Novymonas esmeraldas</name>
    <dbReference type="NCBI Taxonomy" id="1808958"/>
    <lineage>
        <taxon>Eukaryota</taxon>
        <taxon>Discoba</taxon>
        <taxon>Euglenozoa</taxon>
        <taxon>Kinetoplastea</taxon>
        <taxon>Metakinetoplastina</taxon>
        <taxon>Trypanosomatida</taxon>
        <taxon>Trypanosomatidae</taxon>
        <taxon>Novymonas</taxon>
    </lineage>
</organism>
<dbReference type="GO" id="GO:0006270">
    <property type="term" value="P:DNA replication initiation"/>
    <property type="evidence" value="ECO:0007669"/>
    <property type="project" value="TreeGrafter"/>
</dbReference>
<dbReference type="InterPro" id="IPR036420">
    <property type="entry name" value="BRCT_dom_sf"/>
</dbReference>
<dbReference type="InterPro" id="IPR001357">
    <property type="entry name" value="BRCT_dom"/>
</dbReference>
<feature type="compositionally biased region" description="Low complexity" evidence="2">
    <location>
        <begin position="199"/>
        <end position="215"/>
    </location>
</feature>
<evidence type="ECO:0000313" key="4">
    <source>
        <dbReference type="EMBL" id="KAK7200304.1"/>
    </source>
</evidence>
<feature type="compositionally biased region" description="Low complexity" evidence="2">
    <location>
        <begin position="486"/>
        <end position="500"/>
    </location>
</feature>
<accession>A0AAW0F2E0</accession>
<feature type="region of interest" description="Disordered" evidence="2">
    <location>
        <begin position="468"/>
        <end position="504"/>
    </location>
</feature>
<feature type="compositionally biased region" description="Low complexity" evidence="2">
    <location>
        <begin position="683"/>
        <end position="696"/>
    </location>
</feature>
<feature type="region of interest" description="Disordered" evidence="2">
    <location>
        <begin position="522"/>
        <end position="549"/>
    </location>
</feature>
<dbReference type="SMART" id="SM00292">
    <property type="entry name" value="BRCT"/>
    <property type="match status" value="4"/>
</dbReference>
<feature type="compositionally biased region" description="Polar residues" evidence="2">
    <location>
        <begin position="846"/>
        <end position="873"/>
    </location>
</feature>
<dbReference type="Pfam" id="PF16770">
    <property type="entry name" value="RTT107_BRCT_5"/>
    <property type="match status" value="1"/>
</dbReference>
<feature type="compositionally biased region" description="Low complexity" evidence="2">
    <location>
        <begin position="470"/>
        <end position="479"/>
    </location>
</feature>
<feature type="compositionally biased region" description="Basic residues" evidence="2">
    <location>
        <begin position="527"/>
        <end position="538"/>
    </location>
</feature>
<feature type="region of interest" description="Disordered" evidence="2">
    <location>
        <begin position="286"/>
        <end position="329"/>
    </location>
</feature>
<dbReference type="CDD" id="cd17738">
    <property type="entry name" value="BRCT_TopBP1_rpt7"/>
    <property type="match status" value="1"/>
</dbReference>
<feature type="region of interest" description="Disordered" evidence="2">
    <location>
        <begin position="607"/>
        <end position="626"/>
    </location>
</feature>
<keyword evidence="1" id="KW-0677">Repeat</keyword>
<dbReference type="PANTHER" id="PTHR13561:SF20">
    <property type="entry name" value="DNA TOPOISOMERASE 2-BINDING PROTEIN 1"/>
    <property type="match status" value="1"/>
</dbReference>